<dbReference type="EMBL" id="JACASE010000006">
    <property type="protein sequence ID" value="KAF6456885.1"/>
    <property type="molecule type" value="Genomic_DNA"/>
</dbReference>
<protein>
    <submittedName>
        <fullName evidence="1">Uncharacterized protein</fullName>
    </submittedName>
</protein>
<sequence length="135" mass="15561">MLKGIHQAEDICHKHRRGALPTTTQIITAPLLCNHICYLVPYTKPVLILLILCILLKEVWFQTGTSKKSVCSIPFPLAMSYTKLSKIEATWDKENERRMYILRGERRKVNKRISSLYNASNRGTASNLTTIHHWL</sequence>
<organism evidence="1 2">
    <name type="scientific">Rousettus aegyptiacus</name>
    <name type="common">Egyptian fruit bat</name>
    <name type="synonym">Pteropus aegyptiacus</name>
    <dbReference type="NCBI Taxonomy" id="9407"/>
    <lineage>
        <taxon>Eukaryota</taxon>
        <taxon>Metazoa</taxon>
        <taxon>Chordata</taxon>
        <taxon>Craniata</taxon>
        <taxon>Vertebrata</taxon>
        <taxon>Euteleostomi</taxon>
        <taxon>Mammalia</taxon>
        <taxon>Eutheria</taxon>
        <taxon>Laurasiatheria</taxon>
        <taxon>Chiroptera</taxon>
        <taxon>Yinpterochiroptera</taxon>
        <taxon>Pteropodoidea</taxon>
        <taxon>Pteropodidae</taxon>
        <taxon>Rousettinae</taxon>
        <taxon>Rousettus</taxon>
    </lineage>
</organism>
<keyword evidence="2" id="KW-1185">Reference proteome</keyword>
<dbReference type="Proteomes" id="UP000593571">
    <property type="component" value="Unassembled WGS sequence"/>
</dbReference>
<proteinExistence type="predicted"/>
<reference evidence="1 2" key="1">
    <citation type="journal article" date="2020" name="Nature">
        <title>Six reference-quality genomes reveal evolution of bat adaptations.</title>
        <authorList>
            <person name="Jebb D."/>
            <person name="Huang Z."/>
            <person name="Pippel M."/>
            <person name="Hughes G.M."/>
            <person name="Lavrichenko K."/>
            <person name="Devanna P."/>
            <person name="Winkler S."/>
            <person name="Jermiin L.S."/>
            <person name="Skirmuntt E.C."/>
            <person name="Katzourakis A."/>
            <person name="Burkitt-Gray L."/>
            <person name="Ray D.A."/>
            <person name="Sullivan K.A.M."/>
            <person name="Roscito J.G."/>
            <person name="Kirilenko B.M."/>
            <person name="Davalos L.M."/>
            <person name="Corthals A.P."/>
            <person name="Power M.L."/>
            <person name="Jones G."/>
            <person name="Ransome R.D."/>
            <person name="Dechmann D.K.N."/>
            <person name="Locatelli A.G."/>
            <person name="Puechmaille S.J."/>
            <person name="Fedrigo O."/>
            <person name="Jarvis E.D."/>
            <person name="Hiller M."/>
            <person name="Vernes S.C."/>
            <person name="Myers E.W."/>
            <person name="Teeling E.C."/>
        </authorList>
    </citation>
    <scope>NUCLEOTIDE SEQUENCE [LARGE SCALE GENOMIC DNA]</scope>
    <source>
        <strain evidence="1">MRouAeg1</strain>
        <tissue evidence="1">Muscle</tissue>
    </source>
</reference>
<dbReference type="AlphaFoldDB" id="A0A7J8GB51"/>
<accession>A0A7J8GB51</accession>
<evidence type="ECO:0000313" key="2">
    <source>
        <dbReference type="Proteomes" id="UP000593571"/>
    </source>
</evidence>
<name>A0A7J8GB51_ROUAE</name>
<gene>
    <name evidence="1" type="ORF">HJG63_011518</name>
</gene>
<evidence type="ECO:0000313" key="1">
    <source>
        <dbReference type="EMBL" id="KAF6456885.1"/>
    </source>
</evidence>
<comment type="caution">
    <text evidence="1">The sequence shown here is derived from an EMBL/GenBank/DDBJ whole genome shotgun (WGS) entry which is preliminary data.</text>
</comment>